<reference evidence="5" key="1">
    <citation type="submission" date="2025-08" db="UniProtKB">
        <authorList>
            <consortium name="RefSeq"/>
        </authorList>
    </citation>
    <scope>IDENTIFICATION</scope>
    <source>
        <tissue evidence="5">Whole sample</tissue>
    </source>
</reference>
<proteinExistence type="predicted"/>
<accession>A0A8B8BXV3</accession>
<keyword evidence="4" id="KW-1185">Reference proteome</keyword>
<evidence type="ECO:0000313" key="5">
    <source>
        <dbReference type="RefSeq" id="XP_022308217.1"/>
    </source>
</evidence>
<keyword evidence="1" id="KW-0479">Metal-binding</keyword>
<dbReference type="Gene3D" id="2.120.10.30">
    <property type="entry name" value="TolB, C-terminal domain"/>
    <property type="match status" value="1"/>
</dbReference>
<dbReference type="RefSeq" id="XP_022308217.1">
    <property type="nucleotide sequence ID" value="XM_022452509.1"/>
</dbReference>
<evidence type="ECO:0000259" key="3">
    <source>
        <dbReference type="PROSITE" id="PS50119"/>
    </source>
</evidence>
<evidence type="ECO:0000256" key="1">
    <source>
        <dbReference type="PROSITE-ProRule" id="PRU00024"/>
    </source>
</evidence>
<dbReference type="KEGG" id="cvn:111114224"/>
<dbReference type="AlphaFoldDB" id="A0A8B8BXV3"/>
<evidence type="ECO:0000313" key="4">
    <source>
        <dbReference type="Proteomes" id="UP000694844"/>
    </source>
</evidence>
<dbReference type="PANTHER" id="PTHR25462">
    <property type="entry name" value="BONUS, ISOFORM C-RELATED"/>
    <property type="match status" value="1"/>
</dbReference>
<keyword evidence="1" id="KW-0862">Zinc</keyword>
<dbReference type="InterPro" id="IPR011042">
    <property type="entry name" value="6-blade_b-propeller_TolB-like"/>
</dbReference>
<dbReference type="InterPro" id="IPR000315">
    <property type="entry name" value="Znf_B-box"/>
</dbReference>
<organism evidence="4 5">
    <name type="scientific">Crassostrea virginica</name>
    <name type="common">Eastern oyster</name>
    <dbReference type="NCBI Taxonomy" id="6565"/>
    <lineage>
        <taxon>Eukaryota</taxon>
        <taxon>Metazoa</taxon>
        <taxon>Spiralia</taxon>
        <taxon>Lophotrochozoa</taxon>
        <taxon>Mollusca</taxon>
        <taxon>Bivalvia</taxon>
        <taxon>Autobranchia</taxon>
        <taxon>Pteriomorphia</taxon>
        <taxon>Ostreida</taxon>
        <taxon>Ostreoidea</taxon>
        <taxon>Ostreidae</taxon>
        <taxon>Crassostrea</taxon>
    </lineage>
</organism>
<dbReference type="SUPFAM" id="SSF63829">
    <property type="entry name" value="Calcium-dependent phosphotriesterase"/>
    <property type="match status" value="1"/>
</dbReference>
<evidence type="ECO:0000256" key="2">
    <source>
        <dbReference type="SAM" id="Coils"/>
    </source>
</evidence>
<feature type="coiled-coil region" evidence="2">
    <location>
        <begin position="63"/>
        <end position="90"/>
    </location>
</feature>
<feature type="domain" description="B box-type" evidence="3">
    <location>
        <begin position="6"/>
        <end position="47"/>
    </location>
</feature>
<dbReference type="PROSITE" id="PS50119">
    <property type="entry name" value="ZF_BBOX"/>
    <property type="match status" value="1"/>
</dbReference>
<dbReference type="GO" id="GO:0008270">
    <property type="term" value="F:zinc ion binding"/>
    <property type="evidence" value="ECO:0007669"/>
    <property type="project" value="UniProtKB-KW"/>
</dbReference>
<dbReference type="OrthoDB" id="6090607at2759"/>
<dbReference type="PANTHER" id="PTHR25462:SF296">
    <property type="entry name" value="MEIOTIC P26, ISOFORM F"/>
    <property type="match status" value="1"/>
</dbReference>
<dbReference type="Gene3D" id="3.30.160.60">
    <property type="entry name" value="Classic Zinc Finger"/>
    <property type="match status" value="1"/>
</dbReference>
<dbReference type="Pfam" id="PF00643">
    <property type="entry name" value="zf-B_box"/>
    <property type="match status" value="1"/>
</dbReference>
<protein>
    <submittedName>
        <fullName evidence="5">Uncharacterized protein LOC111114224</fullName>
    </submittedName>
</protein>
<keyword evidence="1" id="KW-0863">Zinc-finger</keyword>
<dbReference type="GeneID" id="111114224"/>
<sequence length="561" mass="64173">MASCVSDTMECTKHPGELIQRLCANCNVYVCLECVSLTHAGHVFKKFGDIMEEKKKELEHIVKLTKEETLEDLEKKVDRAKKQKELFCEEIQNKVYLVLKRAEVLNAAVDAIKDKYLQELLKTKTEHLKEFDDAEEKLRGTVGAVKCLVESYELVLRSDNQSSVIEGSRFAEHEIEKCIPNVSIPNYRHQNWTFPEIGEEITKLFVQVVDEEYLGSDFVDEGISSEDSDPMELEFACSTLTRNRRSPIRMKRNRSRDQNRKKCRIMLSADIRTPARMKVESDDQNVSSIFAVSSHEAWMNITGDSHSSEVQRVQKHGNICDRITREAEDFCTGQSDNLYVTERHGSRIFEYNLKNKTFNTMANFSPYIVKGVKVMASGDLAVCTLDKSNFTVSKQSKRTIRILNSAGNFISDIEFAGNTNKKLFVHPHRVEERVDDFCVVDRLSENEGRLIVVSKSSKVRFTYSGIEKNPRHRFDPRDVVVADDSSIYIADRNYGIHQLTPLGLFARYLITYESSLYRPLSVTIDDEQTAWVGCEKGIVQRLKIQCCDDFIEGTGSYMSEA</sequence>
<dbReference type="Proteomes" id="UP000694844">
    <property type="component" value="Chromosome 9"/>
</dbReference>
<dbReference type="SUPFAM" id="SSF57845">
    <property type="entry name" value="B-box zinc-binding domain"/>
    <property type="match status" value="1"/>
</dbReference>
<keyword evidence="2" id="KW-0175">Coiled coil</keyword>
<name>A0A8B8BXV3_CRAVI</name>
<dbReference type="InterPro" id="IPR047153">
    <property type="entry name" value="TRIM45/56/19-like"/>
</dbReference>
<gene>
    <name evidence="5" type="primary">LOC111114224</name>
</gene>